<dbReference type="InParanoid" id="A0A673BA38"/>
<dbReference type="AlphaFoldDB" id="A0A673BA38"/>
<sequence>MLLPQHGPLTQVNVDEVLGLMRHVADKMSSNDAVPCRVVLFVQFPFNIGLVGTVHCILLHFIRHVCILYHRLLL</sequence>
<reference evidence="2" key="1">
    <citation type="submission" date="2019-06" db="EMBL/GenBank/DDBJ databases">
        <authorList>
            <consortium name="Wellcome Sanger Institute Data Sharing"/>
        </authorList>
    </citation>
    <scope>NUCLEOTIDE SEQUENCE [LARGE SCALE GENOMIC DNA]</scope>
</reference>
<reference evidence="2" key="3">
    <citation type="submission" date="2025-09" db="UniProtKB">
        <authorList>
            <consortium name="Ensembl"/>
        </authorList>
    </citation>
    <scope>IDENTIFICATION</scope>
</reference>
<evidence type="ECO:0000256" key="1">
    <source>
        <dbReference type="SAM" id="Phobius"/>
    </source>
</evidence>
<name>A0A673BA38_9TELE</name>
<keyword evidence="1" id="KW-1133">Transmembrane helix</keyword>
<dbReference type="Ensembl" id="ENSSORT00005038302.1">
    <property type="protein sequence ID" value="ENSSORP00005037328.1"/>
    <property type="gene ID" value="ENSSORG00005017518.1"/>
</dbReference>
<dbReference type="PANTHER" id="PTHR48424">
    <property type="entry name" value="DYNEIN LIGHT CHAIN-RELATED"/>
    <property type="match status" value="1"/>
</dbReference>
<protein>
    <submittedName>
        <fullName evidence="2">Uncharacterized protein</fullName>
    </submittedName>
</protein>
<evidence type="ECO:0000313" key="3">
    <source>
        <dbReference type="Proteomes" id="UP000472271"/>
    </source>
</evidence>
<dbReference type="Proteomes" id="UP000472271">
    <property type="component" value="Chromosome 16"/>
</dbReference>
<keyword evidence="1" id="KW-0472">Membrane</keyword>
<dbReference type="PANTHER" id="PTHR48424:SF3">
    <property type="entry name" value="DYNEIN LIGHT CHAIN-RELATED"/>
    <property type="match status" value="1"/>
</dbReference>
<organism evidence="2 3">
    <name type="scientific">Sphaeramia orbicularis</name>
    <name type="common">orbiculate cardinalfish</name>
    <dbReference type="NCBI Taxonomy" id="375764"/>
    <lineage>
        <taxon>Eukaryota</taxon>
        <taxon>Metazoa</taxon>
        <taxon>Chordata</taxon>
        <taxon>Craniata</taxon>
        <taxon>Vertebrata</taxon>
        <taxon>Euteleostomi</taxon>
        <taxon>Actinopterygii</taxon>
        <taxon>Neopterygii</taxon>
        <taxon>Teleostei</taxon>
        <taxon>Neoteleostei</taxon>
        <taxon>Acanthomorphata</taxon>
        <taxon>Gobiaria</taxon>
        <taxon>Kurtiformes</taxon>
        <taxon>Apogonoidei</taxon>
        <taxon>Apogonidae</taxon>
        <taxon>Apogoninae</taxon>
        <taxon>Sphaeramia</taxon>
    </lineage>
</organism>
<keyword evidence="1" id="KW-0812">Transmembrane</keyword>
<keyword evidence="3" id="KW-1185">Reference proteome</keyword>
<feature type="transmembrane region" description="Helical" evidence="1">
    <location>
        <begin position="38"/>
        <end position="62"/>
    </location>
</feature>
<evidence type="ECO:0000313" key="2">
    <source>
        <dbReference type="Ensembl" id="ENSSORP00005037328.1"/>
    </source>
</evidence>
<reference evidence="2" key="2">
    <citation type="submission" date="2025-08" db="UniProtKB">
        <authorList>
            <consortium name="Ensembl"/>
        </authorList>
    </citation>
    <scope>IDENTIFICATION</scope>
</reference>
<accession>A0A673BA38</accession>
<proteinExistence type="predicted"/>